<proteinExistence type="predicted"/>
<dbReference type="Gene3D" id="3.40.630.10">
    <property type="entry name" value="Zn peptidases"/>
    <property type="match status" value="1"/>
</dbReference>
<dbReference type="SUPFAM" id="SSF53187">
    <property type="entry name" value="Zn-dependent exopeptidases"/>
    <property type="match status" value="1"/>
</dbReference>
<keyword evidence="1 2" id="KW-0378">Hydrolase</keyword>
<evidence type="ECO:0000313" key="3">
    <source>
        <dbReference type="Proteomes" id="UP000016307"/>
    </source>
</evidence>
<feature type="non-terminal residue" evidence="2">
    <location>
        <position position="104"/>
    </location>
</feature>
<dbReference type="AlphaFoldDB" id="U1FBI1"/>
<dbReference type="PANTHER" id="PTHR32494:SF5">
    <property type="entry name" value="ALLANTOATE AMIDOHYDROLASE"/>
    <property type="match status" value="1"/>
</dbReference>
<dbReference type="Proteomes" id="UP000016307">
    <property type="component" value="Unassembled WGS sequence"/>
</dbReference>
<dbReference type="PANTHER" id="PTHR32494">
    <property type="entry name" value="ALLANTOATE DEIMINASE-RELATED"/>
    <property type="match status" value="1"/>
</dbReference>
<comment type="caution">
    <text evidence="2">The sequence shown here is derived from an EMBL/GenBank/DDBJ whole genome shotgun (WGS) entry which is preliminary data.</text>
</comment>
<organism evidence="2 3">
    <name type="scientific">Cutibacterium granulosum DSM 20700</name>
    <dbReference type="NCBI Taxonomy" id="1160719"/>
    <lineage>
        <taxon>Bacteria</taxon>
        <taxon>Bacillati</taxon>
        <taxon>Actinomycetota</taxon>
        <taxon>Actinomycetes</taxon>
        <taxon>Propionibacteriales</taxon>
        <taxon>Propionibacteriaceae</taxon>
        <taxon>Cutibacterium</taxon>
    </lineage>
</organism>
<dbReference type="EMBL" id="AOSS01000167">
    <property type="protein sequence ID" value="ERF56918.1"/>
    <property type="molecule type" value="Genomic_DNA"/>
</dbReference>
<sequence>MSLDVVELLAQIHDLGRAEDGSYWRFSLTEVDTRLRSWFTTTARSLGLTLTRDANANLAAWWGEPGPGAILTGSHLDSVPGGGELDGPLGVASALAAVSMLQET</sequence>
<dbReference type="InterPro" id="IPR010158">
    <property type="entry name" value="Amidase_Cbmase"/>
</dbReference>
<evidence type="ECO:0000256" key="1">
    <source>
        <dbReference type="ARBA" id="ARBA00022801"/>
    </source>
</evidence>
<accession>U1FBI1</accession>
<name>U1FBI1_9ACTN</name>
<dbReference type="GO" id="GO:0016813">
    <property type="term" value="F:hydrolase activity, acting on carbon-nitrogen (but not peptide) bonds, in linear amidines"/>
    <property type="evidence" value="ECO:0007669"/>
    <property type="project" value="InterPro"/>
</dbReference>
<protein>
    <submittedName>
        <fullName evidence="2">Allantoate amidohydrolase</fullName>
    </submittedName>
</protein>
<evidence type="ECO:0000313" key="2">
    <source>
        <dbReference type="EMBL" id="ERF56918.1"/>
    </source>
</evidence>
<reference evidence="2 3" key="1">
    <citation type="journal article" date="2013" name="BMC Genomics">
        <title>Comparative genomics reveals distinct host-interacting traits of three major human-associated propionibacteria.</title>
        <authorList>
            <person name="Mak T.N."/>
            <person name="Schmid M."/>
            <person name="Brzuszkiewicz E."/>
            <person name="Zeng G."/>
            <person name="Meyer R."/>
            <person name="Sfanos K.S."/>
            <person name="Brinkmann V."/>
            <person name="Meyer T.F."/>
            <person name="Bruggemann H."/>
        </authorList>
    </citation>
    <scope>NUCLEOTIDE SEQUENCE [LARGE SCALE GENOMIC DNA]</scope>
    <source>
        <strain evidence="2 3">DSM 20700</strain>
    </source>
</reference>
<gene>
    <name evidence="2" type="ORF">H641_04861</name>
</gene>
<keyword evidence="3" id="KW-1185">Reference proteome</keyword>